<dbReference type="HOGENOM" id="CLU_080819_0_0_1"/>
<protein>
    <recommendedName>
        <fullName evidence="1">FP protein C-terminal domain-containing protein</fullName>
    </recommendedName>
</protein>
<dbReference type="Proteomes" id="UP000015103">
    <property type="component" value="Unassembled WGS sequence"/>
</dbReference>
<dbReference type="VEuPathDB" id="VectorBase:RPRC011140"/>
<dbReference type="InterPro" id="IPR057251">
    <property type="entry name" value="FP_C"/>
</dbReference>
<dbReference type="EMBL" id="ACPB03025525">
    <property type="status" value="NOT_ANNOTATED_CDS"/>
    <property type="molecule type" value="Genomic_DNA"/>
</dbReference>
<proteinExistence type="predicted"/>
<evidence type="ECO:0000313" key="2">
    <source>
        <dbReference type="EnsemblMetazoa" id="RPRC011140-PA"/>
    </source>
</evidence>
<dbReference type="Pfam" id="PF25298">
    <property type="entry name" value="Baculo_FP_2nd"/>
    <property type="match status" value="1"/>
</dbReference>
<dbReference type="EnsemblMetazoa" id="RPRC011140-RA">
    <property type="protein sequence ID" value="RPRC011140-PA"/>
    <property type="gene ID" value="RPRC011140"/>
</dbReference>
<sequence length="300" mass="34116">MSLDKDNVSGVSGSGIDINNLILAKLDSLSTDIATVRKEQNALSADVKKIKTDFKKLAANLEKDLKVCKNKISFLIEENKLLRNEINNLSKEVLHCSQSVYQNYVKIDNVHINENDSLFDVLKHIGSLIDLELREDMIDYIYKRKFGNQNVSSIICKFVYTSLKNKFVIEAKKNKAKLKSGTGQNIYVNEYLSSFTYKLLKQARDLKVQGRLVSVWHRNGSILVKQGTNDKPKVIRNTQDLLFFTQSEIRQLPGNASDEEENGAYDSDISSVSNISKRKRKEKLQPTTASITDFLYKKPK</sequence>
<accession>T1I4C1</accession>
<dbReference type="AlphaFoldDB" id="T1I4C1"/>
<dbReference type="InParanoid" id="T1I4C1"/>
<dbReference type="eggNOG" id="ENOG502SYNT">
    <property type="taxonomic scope" value="Eukaryota"/>
</dbReference>
<feature type="domain" description="FP protein C-terminal" evidence="1">
    <location>
        <begin position="195"/>
        <end position="241"/>
    </location>
</feature>
<evidence type="ECO:0000313" key="3">
    <source>
        <dbReference type="Proteomes" id="UP000015103"/>
    </source>
</evidence>
<name>T1I4C1_RHOPR</name>
<evidence type="ECO:0000259" key="1">
    <source>
        <dbReference type="Pfam" id="PF25298"/>
    </source>
</evidence>
<reference evidence="2" key="1">
    <citation type="submission" date="2015-05" db="UniProtKB">
        <authorList>
            <consortium name="EnsemblMetazoa"/>
        </authorList>
    </citation>
    <scope>IDENTIFICATION</scope>
</reference>
<dbReference type="OMA" id="VSSIICK"/>
<organism evidence="2 3">
    <name type="scientific">Rhodnius prolixus</name>
    <name type="common">Triatomid bug</name>
    <dbReference type="NCBI Taxonomy" id="13249"/>
    <lineage>
        <taxon>Eukaryota</taxon>
        <taxon>Metazoa</taxon>
        <taxon>Ecdysozoa</taxon>
        <taxon>Arthropoda</taxon>
        <taxon>Hexapoda</taxon>
        <taxon>Insecta</taxon>
        <taxon>Pterygota</taxon>
        <taxon>Neoptera</taxon>
        <taxon>Paraneoptera</taxon>
        <taxon>Hemiptera</taxon>
        <taxon>Heteroptera</taxon>
        <taxon>Panheteroptera</taxon>
        <taxon>Cimicomorpha</taxon>
        <taxon>Reduviidae</taxon>
        <taxon>Triatominae</taxon>
        <taxon>Rhodnius</taxon>
    </lineage>
</organism>
<keyword evidence="3" id="KW-1185">Reference proteome</keyword>